<reference evidence="13" key="1">
    <citation type="submission" date="2013-03" db="EMBL/GenBank/DDBJ databases">
        <title>The Genome Sequence of Anopheles minimus MINIMUS1.</title>
        <authorList>
            <consortium name="The Broad Institute Genomics Platform"/>
            <person name="Neafsey D.E."/>
            <person name="Walton C."/>
            <person name="Walker B."/>
            <person name="Young S.K."/>
            <person name="Zeng Q."/>
            <person name="Gargeya S."/>
            <person name="Fitzgerald M."/>
            <person name="Haas B."/>
            <person name="Abouelleil A."/>
            <person name="Allen A.W."/>
            <person name="Alvarado L."/>
            <person name="Arachchi H.M."/>
            <person name="Berlin A.M."/>
            <person name="Chapman S.B."/>
            <person name="Gainer-Dewar J."/>
            <person name="Goldberg J."/>
            <person name="Griggs A."/>
            <person name="Gujja S."/>
            <person name="Hansen M."/>
            <person name="Howarth C."/>
            <person name="Imamovic A."/>
            <person name="Ireland A."/>
            <person name="Larimer J."/>
            <person name="McCowan C."/>
            <person name="Murphy C."/>
            <person name="Pearson M."/>
            <person name="Poon T.W."/>
            <person name="Priest M."/>
            <person name="Roberts A."/>
            <person name="Saif S."/>
            <person name="Shea T."/>
            <person name="Sisk P."/>
            <person name="Sykes S."/>
            <person name="Wortman J."/>
            <person name="Nusbaum C."/>
            <person name="Birren B."/>
        </authorList>
    </citation>
    <scope>NUCLEOTIDE SEQUENCE [LARGE SCALE GENOMIC DNA]</scope>
    <source>
        <strain evidence="13">MINIMUS1</strain>
    </source>
</reference>
<reference evidence="12" key="2">
    <citation type="submission" date="2020-05" db="UniProtKB">
        <authorList>
            <consortium name="EnsemblMetazoa"/>
        </authorList>
    </citation>
    <scope>IDENTIFICATION</scope>
    <source>
        <strain evidence="12">MINIMUS1</strain>
    </source>
</reference>
<comment type="similarity">
    <text evidence="2">Belongs to the eIF-2B gamma/epsilon subunits family.</text>
</comment>
<dbReference type="GO" id="GO:0002183">
    <property type="term" value="P:cytoplasmic translational initiation"/>
    <property type="evidence" value="ECO:0007669"/>
    <property type="project" value="TreeGrafter"/>
</dbReference>
<dbReference type="PANTHER" id="PTHR45989:SF1">
    <property type="entry name" value="TRANSLATION INITIATION FACTOR EIF-2B SUBUNIT GAMMA"/>
    <property type="match status" value="1"/>
</dbReference>
<keyword evidence="13" id="KW-1185">Reference proteome</keyword>
<keyword evidence="3" id="KW-0963">Cytoplasm</keyword>
<evidence type="ECO:0000259" key="10">
    <source>
        <dbReference type="Pfam" id="PF00483"/>
    </source>
</evidence>
<evidence type="ECO:0000313" key="12">
    <source>
        <dbReference type="EnsemblMetazoa" id="AMIN010740-PA"/>
    </source>
</evidence>
<comment type="function">
    <text evidence="8">Acts as a component of the translation initiation factor 2B (eIF2B) complex, which catalyzes the exchange of GDP for GTP on the eukaryotic initiation factor 2 (eIF2) complex gamma subunit. Its guanine nucleotide exchange factor activity is repressed when bound to eIF2 complex phosphorylated on the alpha subunit, thereby limiting the amount of methionyl-initiator methionine tRNA available to the ribosome and consequently global translation is repressed.</text>
</comment>
<feature type="domain" description="Nucleotidyl transferase" evidence="10">
    <location>
        <begin position="8"/>
        <end position="139"/>
    </location>
</feature>
<keyword evidence="5" id="KW-0648">Protein biosynthesis</keyword>
<feature type="domain" description="EIF2B subunit epsilon/gamma LbH" evidence="11">
    <location>
        <begin position="349"/>
        <end position="435"/>
    </location>
</feature>
<dbReference type="Pfam" id="PF25084">
    <property type="entry name" value="LbH_EIF2B"/>
    <property type="match status" value="1"/>
</dbReference>
<evidence type="ECO:0000256" key="1">
    <source>
        <dbReference type="ARBA" id="ARBA00004514"/>
    </source>
</evidence>
<proteinExistence type="inferred from homology"/>
<dbReference type="STRING" id="112268.A0A182WK28"/>
<dbReference type="Proteomes" id="UP000075920">
    <property type="component" value="Unassembled WGS sequence"/>
</dbReference>
<dbReference type="Gene3D" id="3.90.550.10">
    <property type="entry name" value="Spore Coat Polysaccharide Biosynthesis Protein SpsA, Chain A"/>
    <property type="match status" value="1"/>
</dbReference>
<sequence length="452" mass="50315">MGQQEFQAIVLAAGKGTRLPEILEGRPKCLLPIGPYPMIWYPLQLLQRHGFADVLIIVQESEKSEIQQRLDRLQLKLKLEYFSIPTDSECGTADSLRLVSDKIKSDVLVLSCDSIVELNLYSLLSQFREQDASIQMLLMEGGKDQDVVMPGPKSKYKAEKDIIGYEKATSKVLFMASASDFEETVKLSGHLLRKNPEMTISSYLLDAHVYVMKKWVVEYLAVTDALSAVKGELLPHIIKKQMLQFPTVPENDGTSEYAAKPKVDDIFQFAIYTEMDKKIDIASIFNKEDKATSHPIRCYAHFADSSAFGVRVNNVRSFLSCNLRIFEIFPALTGFTERELVSQTSSIKSTQITKCAVGDMTTISEKTSLNQNVIANGCTIQPKTRINNSVLMDGVTVEENVVIDNCIIGEKAVVKSGSVLKNCLIGPHFVVAPSTKKENVYLSNADGFMTID</sequence>
<name>A0A182WK28_9DIPT</name>
<dbReference type="SUPFAM" id="SSF53448">
    <property type="entry name" value="Nucleotide-diphospho-sugar transferases"/>
    <property type="match status" value="1"/>
</dbReference>
<comment type="subunit">
    <text evidence="9">Component of the translation initiation factor 2B (eIF2B) complex which is a heterodecamer of two sets of five different subunits: alpha, beta, gamma, delta and epsilon. Subunits alpha, beta and delta comprise a regulatory subcomplex and subunits epsilon and gamma comprise a catalytic subcomplex. Within the complex, the hexameric regulatory complex resides at the center, with the two heterodimeric catalytic subcomplexes bound on opposite sides.</text>
</comment>
<evidence type="ECO:0000256" key="4">
    <source>
        <dbReference type="ARBA" id="ARBA00022540"/>
    </source>
</evidence>
<dbReference type="PANTHER" id="PTHR45989">
    <property type="entry name" value="TRANSLATION INITIATION FACTOR EIF-2B SUBUNIT GAMMA"/>
    <property type="match status" value="1"/>
</dbReference>
<evidence type="ECO:0000256" key="2">
    <source>
        <dbReference type="ARBA" id="ARBA00007878"/>
    </source>
</evidence>
<dbReference type="VEuPathDB" id="VectorBase:AMIN010740"/>
<protein>
    <recommendedName>
        <fullName evidence="6">Translation initiation factor eIF2B subunit gamma</fullName>
    </recommendedName>
    <alternativeName>
        <fullName evidence="7">eIF2B GDP-GTP exchange factor subunit gamma</fullName>
    </alternativeName>
</protein>
<dbReference type="GO" id="GO:0005085">
    <property type="term" value="F:guanyl-nucleotide exchange factor activity"/>
    <property type="evidence" value="ECO:0007669"/>
    <property type="project" value="TreeGrafter"/>
</dbReference>
<dbReference type="GO" id="GO:0005829">
    <property type="term" value="C:cytosol"/>
    <property type="evidence" value="ECO:0007669"/>
    <property type="project" value="UniProtKB-SubCell"/>
</dbReference>
<dbReference type="CDD" id="cd04198">
    <property type="entry name" value="eIF-2B_gamma_N"/>
    <property type="match status" value="1"/>
</dbReference>
<dbReference type="CDD" id="cd04652">
    <property type="entry name" value="LbH_eIF2B_gamma_C"/>
    <property type="match status" value="1"/>
</dbReference>
<evidence type="ECO:0000313" key="13">
    <source>
        <dbReference type="Proteomes" id="UP000075920"/>
    </source>
</evidence>
<dbReference type="EnsemblMetazoa" id="AMIN010740-RA">
    <property type="protein sequence ID" value="AMIN010740-PA"/>
    <property type="gene ID" value="AMIN010740"/>
</dbReference>
<dbReference type="GO" id="GO:0003743">
    <property type="term" value="F:translation initiation factor activity"/>
    <property type="evidence" value="ECO:0007669"/>
    <property type="project" value="UniProtKB-KW"/>
</dbReference>
<dbReference type="GO" id="GO:0005851">
    <property type="term" value="C:eukaryotic translation initiation factor 2B complex"/>
    <property type="evidence" value="ECO:0007669"/>
    <property type="project" value="TreeGrafter"/>
</dbReference>
<evidence type="ECO:0000256" key="8">
    <source>
        <dbReference type="ARBA" id="ARBA00045373"/>
    </source>
</evidence>
<evidence type="ECO:0000259" key="11">
    <source>
        <dbReference type="Pfam" id="PF25084"/>
    </source>
</evidence>
<evidence type="ECO:0000256" key="6">
    <source>
        <dbReference type="ARBA" id="ARBA00044196"/>
    </source>
</evidence>
<keyword evidence="4" id="KW-0396">Initiation factor</keyword>
<dbReference type="Gene3D" id="2.160.10.10">
    <property type="entry name" value="Hexapeptide repeat proteins"/>
    <property type="match status" value="1"/>
</dbReference>
<organism evidence="12 13">
    <name type="scientific">Anopheles minimus</name>
    <dbReference type="NCBI Taxonomy" id="112268"/>
    <lineage>
        <taxon>Eukaryota</taxon>
        <taxon>Metazoa</taxon>
        <taxon>Ecdysozoa</taxon>
        <taxon>Arthropoda</taxon>
        <taxon>Hexapoda</taxon>
        <taxon>Insecta</taxon>
        <taxon>Pterygota</taxon>
        <taxon>Neoptera</taxon>
        <taxon>Endopterygota</taxon>
        <taxon>Diptera</taxon>
        <taxon>Nematocera</taxon>
        <taxon>Culicoidea</taxon>
        <taxon>Culicidae</taxon>
        <taxon>Anophelinae</taxon>
        <taxon>Anopheles</taxon>
    </lineage>
</organism>
<dbReference type="InterPro" id="IPR056764">
    <property type="entry name" value="LbH_EIF2B3/5"/>
</dbReference>
<dbReference type="AlphaFoldDB" id="A0A182WK28"/>
<accession>A0A182WK28</accession>
<evidence type="ECO:0000256" key="9">
    <source>
        <dbReference type="ARBA" id="ARBA00046432"/>
    </source>
</evidence>
<dbReference type="Pfam" id="PF00483">
    <property type="entry name" value="NTP_transferase"/>
    <property type="match status" value="1"/>
</dbReference>
<evidence type="ECO:0000256" key="3">
    <source>
        <dbReference type="ARBA" id="ARBA00022490"/>
    </source>
</evidence>
<dbReference type="InterPro" id="IPR051960">
    <property type="entry name" value="eIF2B_gamma"/>
</dbReference>
<evidence type="ECO:0000256" key="5">
    <source>
        <dbReference type="ARBA" id="ARBA00022917"/>
    </source>
</evidence>
<evidence type="ECO:0000256" key="7">
    <source>
        <dbReference type="ARBA" id="ARBA00044229"/>
    </source>
</evidence>
<dbReference type="InterPro" id="IPR029044">
    <property type="entry name" value="Nucleotide-diphossugar_trans"/>
</dbReference>
<comment type="subcellular location">
    <subcellularLocation>
        <location evidence="1">Cytoplasm</location>
        <location evidence="1">Cytosol</location>
    </subcellularLocation>
</comment>
<dbReference type="InterPro" id="IPR005835">
    <property type="entry name" value="NTP_transferase_dom"/>
</dbReference>